<protein>
    <submittedName>
        <fullName evidence="3">Ribbon-helix-helix protein, copG family</fullName>
    </submittedName>
</protein>
<dbReference type="EMBL" id="FOGJ01000008">
    <property type="protein sequence ID" value="SER63175.1"/>
    <property type="molecule type" value="Genomic_DNA"/>
</dbReference>
<dbReference type="InterPro" id="IPR002145">
    <property type="entry name" value="CopG"/>
</dbReference>
<evidence type="ECO:0000256" key="1">
    <source>
        <dbReference type="SAM" id="MobiDB-lite"/>
    </source>
</evidence>
<gene>
    <name evidence="3" type="ORF">SAMN04487884_10897</name>
</gene>
<dbReference type="CDD" id="cd21631">
    <property type="entry name" value="RHH_CopG_NikR-like"/>
    <property type="match status" value="1"/>
</dbReference>
<feature type="region of interest" description="Disordered" evidence="1">
    <location>
        <begin position="1"/>
        <end position="21"/>
    </location>
</feature>
<dbReference type="SUPFAM" id="SSF47598">
    <property type="entry name" value="Ribbon-helix-helix"/>
    <property type="match status" value="1"/>
</dbReference>
<organism evidence="3 4">
    <name type="scientific">Butyrivibrio fibrisolvens</name>
    <dbReference type="NCBI Taxonomy" id="831"/>
    <lineage>
        <taxon>Bacteria</taxon>
        <taxon>Bacillati</taxon>
        <taxon>Bacillota</taxon>
        <taxon>Clostridia</taxon>
        <taxon>Lachnospirales</taxon>
        <taxon>Lachnospiraceae</taxon>
        <taxon>Butyrivibrio</taxon>
    </lineage>
</organism>
<evidence type="ECO:0000259" key="2">
    <source>
        <dbReference type="Pfam" id="PF01402"/>
    </source>
</evidence>
<evidence type="ECO:0000313" key="4">
    <source>
        <dbReference type="Proteomes" id="UP000182584"/>
    </source>
</evidence>
<feature type="domain" description="Ribbon-helix-helix protein CopG" evidence="2">
    <location>
        <begin position="28"/>
        <end position="60"/>
    </location>
</feature>
<sequence length="68" mass="8093">MSENIPKRNKRQNNWQKNNKERINILYDKGTKERIKAAAEKANISTSELVRQAINEKLEQLENNTYFE</sequence>
<name>A0A1H9QSG0_BUTFI</name>
<accession>A0A1H9QSG0</accession>
<proteinExistence type="predicted"/>
<dbReference type="AlphaFoldDB" id="A0A1H9QSG0"/>
<evidence type="ECO:0000313" key="3">
    <source>
        <dbReference type="EMBL" id="SER63175.1"/>
    </source>
</evidence>
<dbReference type="Gene3D" id="1.10.1220.10">
    <property type="entry name" value="Met repressor-like"/>
    <property type="match status" value="1"/>
</dbReference>
<reference evidence="3 4" key="1">
    <citation type="submission" date="2016-10" db="EMBL/GenBank/DDBJ databases">
        <authorList>
            <person name="de Groot N.N."/>
        </authorList>
    </citation>
    <scope>NUCLEOTIDE SEQUENCE [LARGE SCALE GENOMIC DNA]</scope>
    <source>
        <strain evidence="3 4">AR40</strain>
    </source>
</reference>
<dbReference type="InterPro" id="IPR010985">
    <property type="entry name" value="Ribbon_hlx_hlx"/>
</dbReference>
<dbReference type="Proteomes" id="UP000182584">
    <property type="component" value="Unassembled WGS sequence"/>
</dbReference>
<dbReference type="Pfam" id="PF01402">
    <property type="entry name" value="RHH_1"/>
    <property type="match status" value="1"/>
</dbReference>
<dbReference type="RefSeq" id="WP_022756003.1">
    <property type="nucleotide sequence ID" value="NZ_FOGJ01000008.1"/>
</dbReference>
<dbReference type="InterPro" id="IPR013321">
    <property type="entry name" value="Arc_rbn_hlx_hlx"/>
</dbReference>
<dbReference type="GO" id="GO:0006355">
    <property type="term" value="P:regulation of DNA-templated transcription"/>
    <property type="evidence" value="ECO:0007669"/>
    <property type="project" value="InterPro"/>
</dbReference>